<protein>
    <submittedName>
        <fullName evidence="4">Zinc-binding dehydrogenase</fullName>
    </submittedName>
</protein>
<dbReference type="Gene3D" id="3.40.50.720">
    <property type="entry name" value="NAD(P)-binding Rossmann-like Domain"/>
    <property type="match status" value="1"/>
</dbReference>
<dbReference type="RefSeq" id="WP_163892114.1">
    <property type="nucleotide sequence ID" value="NZ_JAAFYS010000002.1"/>
</dbReference>
<dbReference type="InterPro" id="IPR020843">
    <property type="entry name" value="ER"/>
</dbReference>
<dbReference type="SUPFAM" id="SSF50129">
    <property type="entry name" value="GroES-like"/>
    <property type="match status" value="1"/>
</dbReference>
<dbReference type="InterPro" id="IPR011032">
    <property type="entry name" value="GroES-like_sf"/>
</dbReference>
<organism evidence="4 5">
    <name type="scientific">Pseudoroseicyclus tamaricis</name>
    <dbReference type="NCBI Taxonomy" id="2705421"/>
    <lineage>
        <taxon>Bacteria</taxon>
        <taxon>Pseudomonadati</taxon>
        <taxon>Pseudomonadota</taxon>
        <taxon>Alphaproteobacteria</taxon>
        <taxon>Rhodobacterales</taxon>
        <taxon>Paracoccaceae</taxon>
        <taxon>Pseudoroseicyclus</taxon>
    </lineage>
</organism>
<keyword evidence="1" id="KW-0521">NADP</keyword>
<dbReference type="GO" id="GO:0070402">
    <property type="term" value="F:NADPH binding"/>
    <property type="evidence" value="ECO:0007669"/>
    <property type="project" value="TreeGrafter"/>
</dbReference>
<comment type="caution">
    <text evidence="4">The sequence shown here is derived from an EMBL/GenBank/DDBJ whole genome shotgun (WGS) entry which is preliminary data.</text>
</comment>
<dbReference type="Pfam" id="PF13602">
    <property type="entry name" value="ADH_zinc_N_2"/>
    <property type="match status" value="1"/>
</dbReference>
<dbReference type="InterPro" id="IPR013154">
    <property type="entry name" value="ADH-like_N"/>
</dbReference>
<keyword evidence="5" id="KW-1185">Reference proteome</keyword>
<keyword evidence="2" id="KW-0560">Oxidoreductase</keyword>
<dbReference type="Proteomes" id="UP000474757">
    <property type="component" value="Unassembled WGS sequence"/>
</dbReference>
<dbReference type="SUPFAM" id="SSF51735">
    <property type="entry name" value="NAD(P)-binding Rossmann-fold domains"/>
    <property type="match status" value="1"/>
</dbReference>
<dbReference type="GO" id="GO:0016651">
    <property type="term" value="F:oxidoreductase activity, acting on NAD(P)H"/>
    <property type="evidence" value="ECO:0007669"/>
    <property type="project" value="TreeGrafter"/>
</dbReference>
<dbReference type="PANTHER" id="PTHR48106">
    <property type="entry name" value="QUINONE OXIDOREDUCTASE PIG3-RELATED"/>
    <property type="match status" value="1"/>
</dbReference>
<evidence type="ECO:0000313" key="4">
    <source>
        <dbReference type="EMBL" id="NDV00994.1"/>
    </source>
</evidence>
<evidence type="ECO:0000313" key="5">
    <source>
        <dbReference type="Proteomes" id="UP000474757"/>
    </source>
</evidence>
<evidence type="ECO:0000259" key="3">
    <source>
        <dbReference type="SMART" id="SM00829"/>
    </source>
</evidence>
<accession>A0A6B2JXJ1</accession>
<dbReference type="Gene3D" id="3.90.180.10">
    <property type="entry name" value="Medium-chain alcohol dehydrogenases, catalytic domain"/>
    <property type="match status" value="1"/>
</dbReference>
<dbReference type="EMBL" id="JAAGAB010000002">
    <property type="protein sequence ID" value="NDV00994.1"/>
    <property type="molecule type" value="Genomic_DNA"/>
</dbReference>
<reference evidence="4 5" key="1">
    <citation type="submission" date="2020-02" db="EMBL/GenBank/DDBJ databases">
        <title>Pseudoroseicyclus tamarix, sp. nov., isolated from offshore sediment of a Tamarix chinensis forest.</title>
        <authorList>
            <person name="Gai Y."/>
        </authorList>
    </citation>
    <scope>NUCLEOTIDE SEQUENCE [LARGE SCALE GENOMIC DNA]</scope>
    <source>
        <strain evidence="4 5">CLL3-39</strain>
    </source>
</reference>
<dbReference type="SMART" id="SM00829">
    <property type="entry name" value="PKS_ER"/>
    <property type="match status" value="1"/>
</dbReference>
<gene>
    <name evidence="4" type="ORF">GZA08_08440</name>
</gene>
<evidence type="ECO:0000256" key="2">
    <source>
        <dbReference type="ARBA" id="ARBA00023002"/>
    </source>
</evidence>
<dbReference type="PANTHER" id="PTHR48106:SF18">
    <property type="entry name" value="QUINONE OXIDOREDUCTASE PIG3"/>
    <property type="match status" value="1"/>
</dbReference>
<dbReference type="InterPro" id="IPR036291">
    <property type="entry name" value="NAD(P)-bd_dom_sf"/>
</dbReference>
<dbReference type="AlphaFoldDB" id="A0A6B2JXJ1"/>
<dbReference type="Pfam" id="PF08240">
    <property type="entry name" value="ADH_N"/>
    <property type="match status" value="1"/>
</dbReference>
<proteinExistence type="predicted"/>
<evidence type="ECO:0000256" key="1">
    <source>
        <dbReference type="ARBA" id="ARBA00022857"/>
    </source>
</evidence>
<name>A0A6B2JXJ1_9RHOB</name>
<sequence>MRAAVSERYGGPEVLRLEGRPVPEPGPGEIVIRHVASAVTRTDLATLGGVPKAARVVTGLGRPKVQVLGLEIAGHVVARGRGAGRFAEGAAVFGLSPSRYGGHAEHVLLPQDAPLAELPPGLALEEAVICEGAWYAHSVLQALRLREGQSLFIFGGGGAIGSAALQLGVARGLRVTVAAEPHQLALMEELGAAGVQISADPAALTGRYDAVLDAAGKGGYRALRPLLAPGASFAATDFGPGGQLLWQMPFFALTGRRRRVMLPLPREVSAIPGLLASLIEEGQYRPIIDRRFPLSRIAAAYDYVGTERKTGIVALDIASGAVG</sequence>
<feature type="domain" description="Enoyl reductase (ER)" evidence="3">
    <location>
        <begin position="10"/>
        <end position="315"/>
    </location>
</feature>